<feature type="signal peptide" evidence="2">
    <location>
        <begin position="1"/>
        <end position="22"/>
    </location>
</feature>
<organism evidence="3 4">
    <name type="scientific">Enhygromyxa salina</name>
    <dbReference type="NCBI Taxonomy" id="215803"/>
    <lineage>
        <taxon>Bacteria</taxon>
        <taxon>Pseudomonadati</taxon>
        <taxon>Myxococcota</taxon>
        <taxon>Polyangia</taxon>
        <taxon>Nannocystales</taxon>
        <taxon>Nannocystaceae</taxon>
        <taxon>Enhygromyxa</taxon>
    </lineage>
</organism>
<feature type="compositionally biased region" description="Acidic residues" evidence="1">
    <location>
        <begin position="98"/>
        <end position="116"/>
    </location>
</feature>
<dbReference type="EMBL" id="PVNL01000119">
    <property type="protein sequence ID" value="PRP99914.1"/>
    <property type="molecule type" value="Genomic_DNA"/>
</dbReference>
<dbReference type="PROSITE" id="PS51257">
    <property type="entry name" value="PROKAR_LIPOPROTEIN"/>
    <property type="match status" value="1"/>
</dbReference>
<proteinExistence type="predicted"/>
<protein>
    <submittedName>
        <fullName evidence="3">Uncharacterized protein</fullName>
    </submittedName>
</protein>
<accession>A0A2S9Y495</accession>
<feature type="region of interest" description="Disordered" evidence="1">
    <location>
        <begin position="479"/>
        <end position="508"/>
    </location>
</feature>
<evidence type="ECO:0000256" key="1">
    <source>
        <dbReference type="SAM" id="MobiDB-lite"/>
    </source>
</evidence>
<keyword evidence="2" id="KW-0732">Signal</keyword>
<dbReference type="AlphaFoldDB" id="A0A2S9Y495"/>
<name>A0A2S9Y495_9BACT</name>
<reference evidence="3 4" key="1">
    <citation type="submission" date="2018-03" db="EMBL/GenBank/DDBJ databases">
        <title>Draft Genome Sequences of the Obligatory Marine Myxobacteria Enhygromyxa salina SWB007.</title>
        <authorList>
            <person name="Poehlein A."/>
            <person name="Moghaddam J.A."/>
            <person name="Harms H."/>
            <person name="Alanjari M."/>
            <person name="Koenig G.M."/>
            <person name="Daniel R."/>
            <person name="Schaeberle T.F."/>
        </authorList>
    </citation>
    <scope>NUCLEOTIDE SEQUENCE [LARGE SCALE GENOMIC DNA]</scope>
    <source>
        <strain evidence="3 4">SWB007</strain>
    </source>
</reference>
<feature type="chain" id="PRO_5015550316" evidence="2">
    <location>
        <begin position="23"/>
        <end position="508"/>
    </location>
</feature>
<evidence type="ECO:0000256" key="2">
    <source>
        <dbReference type="SAM" id="SignalP"/>
    </source>
</evidence>
<sequence length="508" mass="50531">MQKQLIILGVGFLLGLSVSACGNISEPDPDHCTSADGAATCADRYGDARPYCTTPECDPSGEGFGGCVEDEPTAECNYACGGDKNILDDDSCVVAGDGDGDPTGDGDGDGDPTGDGDGDTLCSGPADCVDPLAPFCDLSSGSCVDCAGTDDADGSCAGLDSSMPVCEAGVCVACTADKEEACVGATPICDVEMNQCVGCSDHDQCAGSACNLAKGSCVDPANIVHVNGTSDANCAADGEGTDAAPYCTLSQALTAVDSNSLIVLHEMLTGPQVYNESNSVQLDVAILAAPGETPVVEGTGGNAALTVANAGNLYMRGVTISGTQNGGEGIVIAGGGAWIEGSHVVNNSGGGIVVDGGGSLFLENSFVGGSADSPAVRVPNGTFDLLYVTMGLPAVLGGPALECSDGTMSTVRNSLITSTHSDPELDCPNVSISASALEALVGDNVALGDVEVGWFDGYLSGDFHLSGSQPAATDTAAIWQSGDPSTDIDGDPRPTQDGPDFAGADVLP</sequence>
<dbReference type="Gene3D" id="2.160.20.10">
    <property type="entry name" value="Single-stranded right-handed beta-helix, Pectin lyase-like"/>
    <property type="match status" value="1"/>
</dbReference>
<gene>
    <name evidence="3" type="ORF">ENSA7_61310</name>
</gene>
<feature type="region of interest" description="Disordered" evidence="1">
    <location>
        <begin position="96"/>
        <end position="116"/>
    </location>
</feature>
<dbReference type="InterPro" id="IPR011050">
    <property type="entry name" value="Pectin_lyase_fold/virulence"/>
</dbReference>
<evidence type="ECO:0000313" key="4">
    <source>
        <dbReference type="Proteomes" id="UP000238823"/>
    </source>
</evidence>
<dbReference type="SUPFAM" id="SSF51126">
    <property type="entry name" value="Pectin lyase-like"/>
    <property type="match status" value="1"/>
</dbReference>
<dbReference type="InterPro" id="IPR012334">
    <property type="entry name" value="Pectin_lyas_fold"/>
</dbReference>
<dbReference type="Proteomes" id="UP000238823">
    <property type="component" value="Unassembled WGS sequence"/>
</dbReference>
<comment type="caution">
    <text evidence="3">The sequence shown here is derived from an EMBL/GenBank/DDBJ whole genome shotgun (WGS) entry which is preliminary data.</text>
</comment>
<evidence type="ECO:0000313" key="3">
    <source>
        <dbReference type="EMBL" id="PRP99914.1"/>
    </source>
</evidence>